<organism evidence="7 8">
    <name type="scientific">Spodoptera litura</name>
    <name type="common">Asian cotton leafworm</name>
    <dbReference type="NCBI Taxonomy" id="69820"/>
    <lineage>
        <taxon>Eukaryota</taxon>
        <taxon>Metazoa</taxon>
        <taxon>Ecdysozoa</taxon>
        <taxon>Arthropoda</taxon>
        <taxon>Hexapoda</taxon>
        <taxon>Insecta</taxon>
        <taxon>Pterygota</taxon>
        <taxon>Neoptera</taxon>
        <taxon>Endopterygota</taxon>
        <taxon>Lepidoptera</taxon>
        <taxon>Glossata</taxon>
        <taxon>Ditrysia</taxon>
        <taxon>Noctuoidea</taxon>
        <taxon>Noctuidae</taxon>
        <taxon>Amphipyrinae</taxon>
        <taxon>Spodoptera</taxon>
    </lineage>
</organism>
<evidence type="ECO:0000259" key="6">
    <source>
        <dbReference type="Pfam" id="PF10033"/>
    </source>
</evidence>
<evidence type="ECO:0000256" key="3">
    <source>
        <dbReference type="ARBA" id="ARBA00023006"/>
    </source>
</evidence>
<reference evidence="8" key="1">
    <citation type="submission" date="2025-08" db="UniProtKB">
        <authorList>
            <consortium name="RefSeq"/>
        </authorList>
    </citation>
    <scope>IDENTIFICATION</scope>
    <source>
        <strain evidence="8">Ishihara</strain>
        <tissue evidence="8">Whole body</tissue>
    </source>
</reference>
<evidence type="ECO:0000256" key="5">
    <source>
        <dbReference type="SAM" id="MobiDB-lite"/>
    </source>
</evidence>
<dbReference type="GO" id="GO:0005829">
    <property type="term" value="C:cytosol"/>
    <property type="evidence" value="ECO:0007669"/>
    <property type="project" value="TreeGrafter"/>
</dbReference>
<dbReference type="RefSeq" id="XP_022832377.1">
    <property type="nucleotide sequence ID" value="XM_022976609.1"/>
</dbReference>
<gene>
    <name evidence="8" type="primary">LOC111360612</name>
</gene>
<evidence type="ECO:0000313" key="8">
    <source>
        <dbReference type="RefSeq" id="XP_022832377.1"/>
    </source>
</evidence>
<dbReference type="GO" id="GO:0000423">
    <property type="term" value="P:mitophagy"/>
    <property type="evidence" value="ECO:0007669"/>
    <property type="project" value="TreeGrafter"/>
</dbReference>
<evidence type="ECO:0000256" key="1">
    <source>
        <dbReference type="ARBA" id="ARBA00004329"/>
    </source>
</evidence>
<dbReference type="GO" id="GO:1990316">
    <property type="term" value="C:Atg1/ULK1 kinase complex"/>
    <property type="evidence" value="ECO:0007669"/>
    <property type="project" value="InterPro"/>
</dbReference>
<name>A0A9J7EQ25_SPOLT</name>
<dbReference type="KEGG" id="sliu:111360612"/>
<evidence type="ECO:0000256" key="4">
    <source>
        <dbReference type="RuleBase" id="RU361214"/>
    </source>
</evidence>
<dbReference type="GeneID" id="111360612"/>
<dbReference type="AlphaFoldDB" id="A0A9J7EQ25"/>
<dbReference type="InterPro" id="IPR018731">
    <property type="entry name" value="Atg13_N"/>
</dbReference>
<dbReference type="Gene3D" id="3.30.900.10">
    <property type="entry name" value="HORMA domain"/>
    <property type="match status" value="1"/>
</dbReference>
<evidence type="ECO:0000313" key="7">
    <source>
        <dbReference type="Proteomes" id="UP000301870"/>
    </source>
</evidence>
<dbReference type="GO" id="GO:0034727">
    <property type="term" value="P:piecemeal microautophagy of the nucleus"/>
    <property type="evidence" value="ECO:0007669"/>
    <property type="project" value="TreeGrafter"/>
</dbReference>
<keyword evidence="7" id="KW-1185">Reference proteome</keyword>
<accession>A0A9J7EQ25</accession>
<dbReference type="PANTHER" id="PTHR13430:SF4">
    <property type="entry name" value="AUTOPHAGY-RELATED PROTEIN 13"/>
    <property type="match status" value="1"/>
</dbReference>
<dbReference type="OrthoDB" id="70161at2759"/>
<protein>
    <recommendedName>
        <fullName evidence="4">Autophagy-related protein 13</fullName>
    </recommendedName>
</protein>
<comment type="similarity">
    <text evidence="2 4">Belongs to the ATG13 family. Metazoan subfamily.</text>
</comment>
<dbReference type="GO" id="GO:0000407">
    <property type="term" value="C:phagophore assembly site"/>
    <property type="evidence" value="ECO:0007669"/>
    <property type="project" value="UniProtKB-SubCell"/>
</dbReference>
<dbReference type="InterPro" id="IPR036570">
    <property type="entry name" value="HORMA_dom_sf"/>
</dbReference>
<proteinExistence type="inferred from homology"/>
<evidence type="ECO:0000256" key="2">
    <source>
        <dbReference type="ARBA" id="ARBA00007341"/>
    </source>
</evidence>
<comment type="subcellular location">
    <subcellularLocation>
        <location evidence="1">Preautophagosomal structure</location>
    </subcellularLocation>
</comment>
<feature type="domain" description="Autophagy-related protein 13 N-terminal" evidence="6">
    <location>
        <begin position="110"/>
        <end position="209"/>
    </location>
</feature>
<dbReference type="PANTHER" id="PTHR13430">
    <property type="match status" value="1"/>
</dbReference>
<feature type="compositionally biased region" description="Low complexity" evidence="5">
    <location>
        <begin position="323"/>
        <end position="335"/>
    </location>
</feature>
<dbReference type="GO" id="GO:0034497">
    <property type="term" value="P:protein localization to phagophore assembly site"/>
    <property type="evidence" value="ECO:0007669"/>
    <property type="project" value="TreeGrafter"/>
</dbReference>
<dbReference type="Pfam" id="PF10033">
    <property type="entry name" value="ATG13"/>
    <property type="match status" value="1"/>
</dbReference>
<dbReference type="InterPro" id="IPR040182">
    <property type="entry name" value="ATG13"/>
</dbReference>
<feature type="region of interest" description="Disordered" evidence="5">
    <location>
        <begin position="306"/>
        <end position="335"/>
    </location>
</feature>
<keyword evidence="3 4" id="KW-0072">Autophagy</keyword>
<dbReference type="Proteomes" id="UP000301870">
    <property type="component" value="Chromosome Z"/>
</dbReference>
<sequence length="434" mass="48453">MSQINDKKMASSNAELQERSKLYYKFTKVLTLKVAQIVVQSRQGKKITHEFNSKLPDNGVESSPQWFNLSIPDEPGVTEDTKRVLNGEVVDALTKVLCIEISLHTVDGDDMVLELWTVKLSPGSEVCSPSTVYYRMSVMLKSTLTISRITPAYKLSRSQHNESYKISHKIYGGAPDYDVLGEKRKTIKVSELHTPIGTLLIEVVYRTKMTIMPEARQKIEYEAAPATTGIMVKSDHFYTESPKKNRNEKKELDLSKPLTAGAFVDQSKIQELHRTLSEQLPPEPPMAWLLAEKEKMENKMKTLTTSDNDNVLTTSDHENANQPSCSSSVPVPSSSTHAVSRAIEVPKSKNGDKYTGLMEFPFADGSPIAELANFYQECLQARSISDEWTDIVIDSGSADSESLSKQLKMFEDAVPEFDNMVASMFSNSEGSDRS</sequence>